<name>A0A1J4JJ04_9EUKA</name>
<dbReference type="Gene3D" id="1.10.238.10">
    <property type="entry name" value="EF-hand"/>
    <property type="match status" value="1"/>
</dbReference>
<evidence type="ECO:0000313" key="2">
    <source>
        <dbReference type="Proteomes" id="UP000179807"/>
    </source>
</evidence>
<evidence type="ECO:0000313" key="1">
    <source>
        <dbReference type="EMBL" id="OHS99130.1"/>
    </source>
</evidence>
<dbReference type="GeneID" id="94844421"/>
<dbReference type="RefSeq" id="XP_068352267.1">
    <property type="nucleotide sequence ID" value="XM_068509717.1"/>
</dbReference>
<dbReference type="InterPro" id="IPR011992">
    <property type="entry name" value="EF-hand-dom_pair"/>
</dbReference>
<dbReference type="VEuPathDB" id="TrichDB:TRFO_34538"/>
<reference evidence="1" key="1">
    <citation type="submission" date="2016-10" db="EMBL/GenBank/DDBJ databases">
        <authorList>
            <person name="Benchimol M."/>
            <person name="Almeida L.G."/>
            <person name="Vasconcelos A.T."/>
            <person name="Perreira-Neves A."/>
            <person name="Rosa I.A."/>
            <person name="Tasca T."/>
            <person name="Bogo M.R."/>
            <person name="de Souza W."/>
        </authorList>
    </citation>
    <scope>NUCLEOTIDE SEQUENCE [LARGE SCALE GENOMIC DNA]</scope>
    <source>
        <strain evidence="1">K</strain>
    </source>
</reference>
<dbReference type="Proteomes" id="UP000179807">
    <property type="component" value="Unassembled WGS sequence"/>
</dbReference>
<dbReference type="EMBL" id="MLAK01001023">
    <property type="protein sequence ID" value="OHS99130.1"/>
    <property type="molecule type" value="Genomic_DNA"/>
</dbReference>
<proteinExistence type="predicted"/>
<dbReference type="SUPFAM" id="SSF47473">
    <property type="entry name" value="EF-hand"/>
    <property type="match status" value="1"/>
</dbReference>
<comment type="caution">
    <text evidence="1">The sequence shown here is derived from an EMBL/GenBank/DDBJ whole genome shotgun (WGS) entry which is preliminary data.</text>
</comment>
<protein>
    <submittedName>
        <fullName evidence="1">Calcium-binding protein</fullName>
    </submittedName>
</protein>
<dbReference type="OrthoDB" id="26525at2759"/>
<organism evidence="1 2">
    <name type="scientific">Tritrichomonas foetus</name>
    <dbReference type="NCBI Taxonomy" id="1144522"/>
    <lineage>
        <taxon>Eukaryota</taxon>
        <taxon>Metamonada</taxon>
        <taxon>Parabasalia</taxon>
        <taxon>Tritrichomonadida</taxon>
        <taxon>Tritrichomonadidae</taxon>
        <taxon>Tritrichomonas</taxon>
    </lineage>
</organism>
<gene>
    <name evidence="1" type="ORF">TRFO_34538</name>
</gene>
<dbReference type="AlphaFoldDB" id="A0A1J4JJ04"/>
<sequence length="174" mass="20274">MEHPLPYTIDGHLFKLFNDAKENADHDYIKLEKFAEILKENGYDIGPEYGPNRVAYPQFKQILSDLKYKNVEIFKFDDFKLIMKTKFNYMSTRMQVEKAFSVFCHSNEGRLFKDDLNNILRLANPDLTQAQIDNLLRDLTPEEKTKGVLYPEFVGRLLDGKGDPVSKDKKQSSE</sequence>
<keyword evidence="2" id="KW-1185">Reference proteome</keyword>
<accession>A0A1J4JJ04</accession>